<protein>
    <submittedName>
        <fullName evidence="1">Uncharacterized protein</fullName>
    </submittedName>
</protein>
<reference evidence="1 2" key="1">
    <citation type="journal article" date="2015" name="Stand. Genomic Sci.">
        <title>Genomic Encyclopedia of Bacterial and Archaeal Type Strains, Phase III: the genomes of soil and plant-associated and newly described type strains.</title>
        <authorList>
            <person name="Whitman W.B."/>
            <person name="Woyke T."/>
            <person name="Klenk H.P."/>
            <person name="Zhou Y."/>
            <person name="Lilburn T.G."/>
            <person name="Beck B.J."/>
            <person name="De Vos P."/>
            <person name="Vandamme P."/>
            <person name="Eisen J.A."/>
            <person name="Garrity G."/>
            <person name="Hugenholtz P."/>
            <person name="Kyrpides N.C."/>
        </authorList>
    </citation>
    <scope>NUCLEOTIDE SEQUENCE [LARGE SCALE GENOMIC DNA]</scope>
    <source>
        <strain evidence="1 2">P5626</strain>
    </source>
</reference>
<sequence length="35" mass="4330">MFFLNFSINRGGAKLEKEIEFYAKKYLFYRHKLLN</sequence>
<comment type="caution">
    <text evidence="1">The sequence shown here is derived from an EMBL/GenBank/DDBJ whole genome shotgun (WGS) entry which is preliminary data.</text>
</comment>
<accession>A0ABY2AYV5</accession>
<organism evidence="1 2">
    <name type="scientific">Flavobacterium circumlabens</name>
    <dbReference type="NCBI Taxonomy" id="2133765"/>
    <lineage>
        <taxon>Bacteria</taxon>
        <taxon>Pseudomonadati</taxon>
        <taxon>Bacteroidota</taxon>
        <taxon>Flavobacteriia</taxon>
        <taxon>Flavobacteriales</taxon>
        <taxon>Flavobacteriaceae</taxon>
        <taxon>Flavobacterium</taxon>
    </lineage>
</organism>
<dbReference type="EMBL" id="SLWA01000004">
    <property type="protein sequence ID" value="TCN57383.1"/>
    <property type="molecule type" value="Genomic_DNA"/>
</dbReference>
<proteinExistence type="predicted"/>
<dbReference type="Proteomes" id="UP000295270">
    <property type="component" value="Unassembled WGS sequence"/>
</dbReference>
<evidence type="ECO:0000313" key="2">
    <source>
        <dbReference type="Proteomes" id="UP000295270"/>
    </source>
</evidence>
<gene>
    <name evidence="1" type="ORF">EV142_10439</name>
</gene>
<evidence type="ECO:0000313" key="1">
    <source>
        <dbReference type="EMBL" id="TCN57383.1"/>
    </source>
</evidence>
<keyword evidence="2" id="KW-1185">Reference proteome</keyword>
<name>A0ABY2AYV5_9FLAO</name>